<dbReference type="Pfam" id="PF00440">
    <property type="entry name" value="TetR_N"/>
    <property type="match status" value="1"/>
</dbReference>
<name>A0A3A4R2A5_9BACT</name>
<dbReference type="PANTHER" id="PTHR43479">
    <property type="entry name" value="ACREF/ENVCD OPERON REPRESSOR-RELATED"/>
    <property type="match status" value="1"/>
</dbReference>
<dbReference type="PROSITE" id="PS01081">
    <property type="entry name" value="HTH_TETR_1"/>
    <property type="match status" value="1"/>
</dbReference>
<dbReference type="SUPFAM" id="SSF48498">
    <property type="entry name" value="Tetracyclin repressor-like, C-terminal domain"/>
    <property type="match status" value="1"/>
</dbReference>
<accession>A0A3A4R2A5</accession>
<proteinExistence type="predicted"/>
<feature type="domain" description="HTH tetR-type" evidence="3">
    <location>
        <begin position="14"/>
        <end position="74"/>
    </location>
</feature>
<reference evidence="4 5" key="1">
    <citation type="journal article" date="2017" name="ISME J.">
        <title>Energy and carbon metabolisms in a deep terrestrial subsurface fluid microbial community.</title>
        <authorList>
            <person name="Momper L."/>
            <person name="Jungbluth S.P."/>
            <person name="Lee M.D."/>
            <person name="Amend J.P."/>
        </authorList>
    </citation>
    <scope>NUCLEOTIDE SEQUENCE [LARGE SCALE GENOMIC DNA]</scope>
    <source>
        <strain evidence="4">SURF_26</strain>
    </source>
</reference>
<dbReference type="EMBL" id="QZJZ01000055">
    <property type="protein sequence ID" value="RJP59099.1"/>
    <property type="molecule type" value="Genomic_DNA"/>
</dbReference>
<dbReference type="PANTHER" id="PTHR43479:SF11">
    <property type="entry name" value="ACREF_ENVCD OPERON REPRESSOR-RELATED"/>
    <property type="match status" value="1"/>
</dbReference>
<keyword evidence="1 2" id="KW-0238">DNA-binding</keyword>
<dbReference type="Gene3D" id="1.10.10.60">
    <property type="entry name" value="Homeodomain-like"/>
    <property type="match status" value="1"/>
</dbReference>
<dbReference type="InterPro" id="IPR023772">
    <property type="entry name" value="DNA-bd_HTH_TetR-type_CS"/>
</dbReference>
<dbReference type="InterPro" id="IPR009057">
    <property type="entry name" value="Homeodomain-like_sf"/>
</dbReference>
<feature type="DNA-binding region" description="H-T-H motif" evidence="2">
    <location>
        <begin position="37"/>
        <end position="56"/>
    </location>
</feature>
<evidence type="ECO:0000313" key="5">
    <source>
        <dbReference type="Proteomes" id="UP000266426"/>
    </source>
</evidence>
<evidence type="ECO:0000259" key="3">
    <source>
        <dbReference type="PROSITE" id="PS50977"/>
    </source>
</evidence>
<dbReference type="GO" id="GO:0003677">
    <property type="term" value="F:DNA binding"/>
    <property type="evidence" value="ECO:0007669"/>
    <property type="project" value="UniProtKB-UniRule"/>
</dbReference>
<gene>
    <name evidence="4" type="ORF">C4541_06815</name>
</gene>
<protein>
    <submittedName>
        <fullName evidence="4">TetR/AcrR family transcriptional regulator</fullName>
    </submittedName>
</protein>
<evidence type="ECO:0000256" key="2">
    <source>
        <dbReference type="PROSITE-ProRule" id="PRU00335"/>
    </source>
</evidence>
<dbReference type="InterPro" id="IPR050624">
    <property type="entry name" value="HTH-type_Tx_Regulator"/>
</dbReference>
<dbReference type="AlphaFoldDB" id="A0A3A4R2A5"/>
<dbReference type="InterPro" id="IPR001647">
    <property type="entry name" value="HTH_TetR"/>
</dbReference>
<sequence>MSVFHDKQKQLREQMAQMAISEAAIEVVTEKGYDKLTMNDVAEKAGIATGTIYNYFKSKEDLFVFVHEQMHVAISEKLQEVAAKDNDPAERIKEFFSEVFAFCEQHKMVIILSKQLGLKDKLPAEQKKANITEHIQVTQKIIDDGIRQNKFRKVDSLQTASIWFYSLIGLLELYGYLGEESYAEGSKTMIRFFLDYILNKEE</sequence>
<dbReference type="SUPFAM" id="SSF46689">
    <property type="entry name" value="Homeodomain-like"/>
    <property type="match status" value="1"/>
</dbReference>
<evidence type="ECO:0000313" key="4">
    <source>
        <dbReference type="EMBL" id="RJP59099.1"/>
    </source>
</evidence>
<dbReference type="InterPro" id="IPR036271">
    <property type="entry name" value="Tet_transcr_reg_TetR-rel_C_sf"/>
</dbReference>
<evidence type="ECO:0000256" key="1">
    <source>
        <dbReference type="ARBA" id="ARBA00023125"/>
    </source>
</evidence>
<dbReference type="Gene3D" id="1.10.357.10">
    <property type="entry name" value="Tetracycline Repressor, domain 2"/>
    <property type="match status" value="1"/>
</dbReference>
<comment type="caution">
    <text evidence="4">The sequence shown here is derived from an EMBL/GenBank/DDBJ whole genome shotgun (WGS) entry which is preliminary data.</text>
</comment>
<dbReference type="Proteomes" id="UP000266426">
    <property type="component" value="Unassembled WGS sequence"/>
</dbReference>
<dbReference type="PRINTS" id="PR00455">
    <property type="entry name" value="HTHTETR"/>
</dbReference>
<organism evidence="4 5">
    <name type="scientific">Candidatus Auribacter fodinae</name>
    <dbReference type="NCBI Taxonomy" id="2093366"/>
    <lineage>
        <taxon>Bacteria</taxon>
        <taxon>Pseudomonadati</taxon>
        <taxon>Candidatus Auribacterota</taxon>
        <taxon>Candidatus Auribacteria</taxon>
        <taxon>Candidatus Auribacterales</taxon>
        <taxon>Candidatus Auribacteraceae</taxon>
        <taxon>Candidatus Auribacter</taxon>
    </lineage>
</organism>
<dbReference type="PROSITE" id="PS50977">
    <property type="entry name" value="HTH_TETR_2"/>
    <property type="match status" value="1"/>
</dbReference>